<evidence type="ECO:0000313" key="2">
    <source>
        <dbReference type="EMBL" id="GGJ27099.1"/>
    </source>
</evidence>
<protein>
    <submittedName>
        <fullName evidence="2">Uncharacterized protein</fullName>
    </submittedName>
</protein>
<organism evidence="2 3">
    <name type="scientific">Neoroseomonas lacus</name>
    <dbReference type="NCBI Taxonomy" id="287609"/>
    <lineage>
        <taxon>Bacteria</taxon>
        <taxon>Pseudomonadati</taxon>
        <taxon>Pseudomonadota</taxon>
        <taxon>Alphaproteobacteria</taxon>
        <taxon>Acetobacterales</taxon>
        <taxon>Acetobacteraceae</taxon>
        <taxon>Neoroseomonas</taxon>
    </lineage>
</organism>
<accession>A0A917KSB5</accession>
<dbReference type="RefSeq" id="WP_188969562.1">
    <property type="nucleotide sequence ID" value="NZ_BMKW01000009.1"/>
</dbReference>
<feature type="region of interest" description="Disordered" evidence="1">
    <location>
        <begin position="45"/>
        <end position="81"/>
    </location>
</feature>
<keyword evidence="3" id="KW-1185">Reference proteome</keyword>
<gene>
    <name evidence="2" type="ORF">GCM10011320_38050</name>
</gene>
<dbReference type="Proteomes" id="UP000661507">
    <property type="component" value="Unassembled WGS sequence"/>
</dbReference>
<reference evidence="2" key="2">
    <citation type="submission" date="2020-09" db="EMBL/GenBank/DDBJ databases">
        <authorList>
            <person name="Sun Q."/>
            <person name="Zhou Y."/>
        </authorList>
    </citation>
    <scope>NUCLEOTIDE SEQUENCE</scope>
    <source>
        <strain evidence="2">CGMCC 1.3617</strain>
    </source>
</reference>
<sequence length="178" mass="19148">MSDIDRVFSRFGGKKPESSDKRELLNIPRKGSAMGSRVVEVVHVRSGGMSSSKGQPRRLTLSDRSETWEQGFPARPPVLLPAPAEAESPAVAKPVTHVMPMWEPTAISVDAPTTSVEDPPPVASRAADSPHHVSKRKPARRVADPFDADDDAANCMRCGYAVESARDKRGLMTCAACG</sequence>
<name>A0A917KSB5_9PROT</name>
<evidence type="ECO:0000256" key="1">
    <source>
        <dbReference type="SAM" id="MobiDB-lite"/>
    </source>
</evidence>
<feature type="region of interest" description="Disordered" evidence="1">
    <location>
        <begin position="109"/>
        <end position="151"/>
    </location>
</feature>
<dbReference type="AlphaFoldDB" id="A0A917KSB5"/>
<comment type="caution">
    <text evidence="2">The sequence shown here is derived from an EMBL/GenBank/DDBJ whole genome shotgun (WGS) entry which is preliminary data.</text>
</comment>
<proteinExistence type="predicted"/>
<reference evidence="2" key="1">
    <citation type="journal article" date="2014" name="Int. J. Syst. Evol. Microbiol.">
        <title>Complete genome sequence of Corynebacterium casei LMG S-19264T (=DSM 44701T), isolated from a smear-ripened cheese.</title>
        <authorList>
            <consortium name="US DOE Joint Genome Institute (JGI-PGF)"/>
            <person name="Walter F."/>
            <person name="Albersmeier A."/>
            <person name="Kalinowski J."/>
            <person name="Ruckert C."/>
        </authorList>
    </citation>
    <scope>NUCLEOTIDE SEQUENCE</scope>
    <source>
        <strain evidence="2">CGMCC 1.3617</strain>
    </source>
</reference>
<dbReference type="EMBL" id="BMKW01000009">
    <property type="protein sequence ID" value="GGJ27099.1"/>
    <property type="molecule type" value="Genomic_DNA"/>
</dbReference>
<feature type="region of interest" description="Disordered" evidence="1">
    <location>
        <begin position="1"/>
        <end position="24"/>
    </location>
</feature>
<evidence type="ECO:0000313" key="3">
    <source>
        <dbReference type="Proteomes" id="UP000661507"/>
    </source>
</evidence>